<dbReference type="Proteomes" id="UP001221413">
    <property type="component" value="Unassembled WGS sequence"/>
</dbReference>
<dbReference type="EMBL" id="JAQGDS010000011">
    <property type="protein sequence ID" value="KAJ6257315.1"/>
    <property type="molecule type" value="Genomic_DNA"/>
</dbReference>
<name>A0AAD6IRM0_DREDA</name>
<feature type="region of interest" description="Disordered" evidence="1">
    <location>
        <begin position="595"/>
        <end position="633"/>
    </location>
</feature>
<reference evidence="2" key="1">
    <citation type="submission" date="2023-01" db="EMBL/GenBank/DDBJ databases">
        <title>The chitinases involved in constricting ring structure development in the nematode-trapping fungus Drechslerella dactyloides.</title>
        <authorList>
            <person name="Wang R."/>
            <person name="Zhang L."/>
            <person name="Tang P."/>
            <person name="Li S."/>
            <person name="Liang L."/>
        </authorList>
    </citation>
    <scope>NUCLEOTIDE SEQUENCE</scope>
    <source>
        <strain evidence="2">YMF1.00031</strain>
    </source>
</reference>
<sequence>MWKPADESRDAYASENGLRDDSWWSKASSTSSSSNSSTAAAAPGEQIDCLLSEYLQTSSTEAGSERKEANANANAEEQNPAPGARFEHPHSIGSYIPPPQVPGIEIAMMGGGVGGHPPSPWARQEAHETSGPPDDLDGGSDGLHAFRDDGDVAGEVGGGCDVGRRRRRGGSGEREEDDVDGDGSSRGAQDRSRACSCPSTSPASCPSCRQSHSHSGPGDGETDAAGSGGGGAEGGGLEGGLLLSPLDRLAADQLQSTGAGSLVKPELPHKQGASSPTPPASDISSLHPHPHPHPHLHQHQTSHHHHHHLHSHPHPQPQPHSLSHPAHAQTLPPSKARAFHHLSAARLRSAPARRSLSAVQHYRLLDERQAKRAPLWRRRVNYKSSFSDTEEMLATARTQAFDLAGPTTVRYPVQHEASYFLHKEPSATDHGDLFPPNIPTDLPLSPPLSSGRQSFLCPNGNVAPHINGNYNLSTESLPSNVEAEAINLLSRPHSMPQLQEQMETPYASSQGRQYLNHSPTHEYLSPEHSFDDAGAIMKPQPPLSAYPSFNNAPCPITESLDLDNAEDSSSSAQGSSPQAWWGQGVNLELAQDDPSLLYPASSGPTTAAGGFTSLPNMSPKRRFNQTPSNDNLNGQMMLLQHQQQQQGQQQGQQQPRSPILESDRLYAFMGGQQAHSAMPSPPGSPSYYFSQQITPADGFCSPTSASGVNFIDPFHNSAAHHHQPHQHAAFNTFPRRTPLSKSMLGYDTPVQSTPPIPLRTVPSHGNHINGASRSSYLRKAGSLGRSARMPPMGGKNNQDGVAFVNFTPHDATKILSGVAPSGSSKTKARREREAQEKRRKLSEAAAAAVLAAGGDPTSIQGIEFE</sequence>
<feature type="compositionally biased region" description="Low complexity" evidence="1">
    <location>
        <begin position="568"/>
        <end position="579"/>
    </location>
</feature>
<feature type="compositionally biased region" description="Polar residues" evidence="1">
    <location>
        <begin position="624"/>
        <end position="633"/>
    </location>
</feature>
<feature type="compositionally biased region" description="Low complexity" evidence="1">
    <location>
        <begin position="194"/>
        <end position="209"/>
    </location>
</feature>
<feature type="region of interest" description="Disordered" evidence="1">
    <location>
        <begin position="260"/>
        <end position="330"/>
    </location>
</feature>
<proteinExistence type="predicted"/>
<protein>
    <recommendedName>
        <fullName evidence="4">Developmental regulatory protein wetA</fullName>
    </recommendedName>
</protein>
<feature type="compositionally biased region" description="Gly residues" evidence="1">
    <location>
        <begin position="226"/>
        <end position="239"/>
    </location>
</feature>
<accession>A0AAD6IRM0</accession>
<gene>
    <name evidence="2" type="ORF">Dda_8204</name>
</gene>
<feature type="compositionally biased region" description="Basic and acidic residues" evidence="1">
    <location>
        <begin position="1"/>
        <end position="23"/>
    </location>
</feature>
<feature type="region of interest" description="Disordered" evidence="1">
    <location>
        <begin position="1"/>
        <end position="240"/>
    </location>
</feature>
<evidence type="ECO:0000256" key="1">
    <source>
        <dbReference type="SAM" id="MobiDB-lite"/>
    </source>
</evidence>
<dbReference type="AlphaFoldDB" id="A0AAD6IRM0"/>
<keyword evidence="3" id="KW-1185">Reference proteome</keyword>
<evidence type="ECO:0000313" key="3">
    <source>
        <dbReference type="Proteomes" id="UP001221413"/>
    </source>
</evidence>
<evidence type="ECO:0000313" key="2">
    <source>
        <dbReference type="EMBL" id="KAJ6257315.1"/>
    </source>
</evidence>
<feature type="region of interest" description="Disordered" evidence="1">
    <location>
        <begin position="814"/>
        <end position="841"/>
    </location>
</feature>
<evidence type="ECO:0008006" key="4">
    <source>
        <dbReference type="Google" id="ProtNLM"/>
    </source>
</evidence>
<feature type="compositionally biased region" description="Polar residues" evidence="1">
    <location>
        <begin position="502"/>
        <end position="518"/>
    </location>
</feature>
<feature type="region of interest" description="Disordered" evidence="1">
    <location>
        <begin position="502"/>
        <end position="579"/>
    </location>
</feature>
<comment type="caution">
    <text evidence="2">The sequence shown here is derived from an EMBL/GenBank/DDBJ whole genome shotgun (WGS) entry which is preliminary data.</text>
</comment>
<feature type="compositionally biased region" description="Low complexity" evidence="1">
    <location>
        <begin position="24"/>
        <end position="42"/>
    </location>
</feature>
<feature type="compositionally biased region" description="Basic residues" evidence="1">
    <location>
        <begin position="288"/>
        <end position="313"/>
    </location>
</feature>
<organism evidence="2 3">
    <name type="scientific">Drechslerella dactyloides</name>
    <name type="common">Nematode-trapping fungus</name>
    <name type="synonym">Arthrobotrys dactyloides</name>
    <dbReference type="NCBI Taxonomy" id="74499"/>
    <lineage>
        <taxon>Eukaryota</taxon>
        <taxon>Fungi</taxon>
        <taxon>Dikarya</taxon>
        <taxon>Ascomycota</taxon>
        <taxon>Pezizomycotina</taxon>
        <taxon>Orbiliomycetes</taxon>
        <taxon>Orbiliales</taxon>
        <taxon>Orbiliaceae</taxon>
        <taxon>Drechslerella</taxon>
    </lineage>
</organism>